<keyword evidence="2" id="KW-1185">Reference proteome</keyword>
<sequence>MNIYHDVLSEPHLNILRLCIIIRELQYNKLMRKQLTINKLCFFNAIIVSDSLTNSVLRYYGDTVVGIDDDDYDEGYSYHNKEHLREAFDGKYIRDMILKLSSLEKVSVENINHDLYLNLKKDMVFYDGYDLTDKWLKNINLIRFCLKKSDRELFNLLIGLIYE</sequence>
<comment type="caution">
    <text evidence="1">The sequence shown here is derived from an EMBL/GenBank/DDBJ whole genome shotgun (WGS) entry which is preliminary data.</text>
</comment>
<dbReference type="Proteomes" id="UP000636811">
    <property type="component" value="Unassembled WGS sequence"/>
</dbReference>
<protein>
    <submittedName>
        <fullName evidence="1">Uncharacterized protein</fullName>
    </submittedName>
</protein>
<proteinExistence type="predicted"/>
<evidence type="ECO:0000313" key="1">
    <source>
        <dbReference type="EMBL" id="MBF7981160.1"/>
    </source>
</evidence>
<reference evidence="1 2" key="1">
    <citation type="submission" date="2020-11" db="EMBL/GenBank/DDBJ databases">
        <title>Taxonomic investigation of Rahnella strains.</title>
        <authorList>
            <person name="Lee S.D."/>
        </authorList>
    </citation>
    <scope>NUCLEOTIDE SEQUENCE [LARGE SCALE GENOMIC DNA]</scope>
    <source>
        <strain evidence="1 2">SAP-17</strain>
    </source>
</reference>
<gene>
    <name evidence="1" type="ORF">IV433_17230</name>
</gene>
<dbReference type="RefSeq" id="WP_195815031.1">
    <property type="nucleotide sequence ID" value="NZ_JADOBI010000007.1"/>
</dbReference>
<name>A0ABS0E7U1_9GAMM</name>
<organism evidence="1 2">
    <name type="scientific">Rahnella laticis</name>
    <dbReference type="NCBI Taxonomy" id="2787622"/>
    <lineage>
        <taxon>Bacteria</taxon>
        <taxon>Pseudomonadati</taxon>
        <taxon>Pseudomonadota</taxon>
        <taxon>Gammaproteobacteria</taxon>
        <taxon>Enterobacterales</taxon>
        <taxon>Yersiniaceae</taxon>
        <taxon>Rahnella</taxon>
    </lineage>
</organism>
<accession>A0ABS0E7U1</accession>
<evidence type="ECO:0000313" key="2">
    <source>
        <dbReference type="Proteomes" id="UP000636811"/>
    </source>
</evidence>
<dbReference type="EMBL" id="JADOBI010000007">
    <property type="protein sequence ID" value="MBF7981160.1"/>
    <property type="molecule type" value="Genomic_DNA"/>
</dbReference>